<accession>A0A164QQ73</accession>
<reference evidence="1 2" key="1">
    <citation type="submission" date="2015-09" db="EMBL/GenBank/DDBJ databases">
        <title>Bacillus cereus food isolates.</title>
        <authorList>
            <person name="Boekhorst J."/>
        </authorList>
    </citation>
    <scope>NUCLEOTIDE SEQUENCE [LARGE SCALE GENOMIC DNA]</scope>
    <source>
        <strain evidence="1 2">B4088</strain>
    </source>
</reference>
<evidence type="ECO:0000313" key="1">
    <source>
        <dbReference type="EMBL" id="KZD72022.1"/>
    </source>
</evidence>
<dbReference type="EMBL" id="LJKE01000015">
    <property type="protein sequence ID" value="KZD72022.1"/>
    <property type="molecule type" value="Genomic_DNA"/>
</dbReference>
<sequence>MCLSGCGILPEMDDVASAYEKEKQFVRIKREALQFIIEPTKIKPEDGKISAKTRLAIVNKSKKEIPLKMDDSQILQVIARDENGVKAFERELETDKKVLAPGEELVWDIDMTMLQPSNYTWDVKLLLKSGELPDQEGVIVLYHELQKEWAQSFKWETFEHRFLPTAKQTMAYQVSNGEVMREKFQYFKEGYAQSDDSLLGTKTYFEDSTGLYLVQLQEGEHRLPNQLDSLPKTKTLLVPYPTEKGKTWETDGIKYKIVDTKREVKTKAQTFKDTVIIESLEEPKVRLYYQEGVGLIRNDVYLGGQWVESVSLLAVEK</sequence>
<dbReference type="PATRIC" id="fig|1396.535.peg.4235"/>
<dbReference type="AlphaFoldDB" id="A0A164QQ73"/>
<organism evidence="1 2">
    <name type="scientific">Bacillus cereus</name>
    <dbReference type="NCBI Taxonomy" id="1396"/>
    <lineage>
        <taxon>Bacteria</taxon>
        <taxon>Bacillati</taxon>
        <taxon>Bacillota</taxon>
        <taxon>Bacilli</taxon>
        <taxon>Bacillales</taxon>
        <taxon>Bacillaceae</taxon>
        <taxon>Bacillus</taxon>
        <taxon>Bacillus cereus group</taxon>
    </lineage>
</organism>
<comment type="caution">
    <text evidence="1">The sequence shown here is derived from an EMBL/GenBank/DDBJ whole genome shotgun (WGS) entry which is preliminary data.</text>
</comment>
<dbReference type="Proteomes" id="UP000076482">
    <property type="component" value="Unassembled WGS sequence"/>
</dbReference>
<protein>
    <submittedName>
        <fullName evidence="1">Uncharacterized protein</fullName>
    </submittedName>
</protein>
<name>A0A164QQ73_BACCE</name>
<evidence type="ECO:0000313" key="2">
    <source>
        <dbReference type="Proteomes" id="UP000076482"/>
    </source>
</evidence>
<proteinExistence type="predicted"/>
<gene>
    <name evidence="1" type="ORF">B4088_0483</name>
</gene>